<name>A0ABQ8VGX3_9AGAR</name>
<gene>
    <name evidence="1" type="ORF">C8R41DRAFT_830097</name>
</gene>
<dbReference type="EMBL" id="JANVFT010000034">
    <property type="protein sequence ID" value="KAJ4494180.1"/>
    <property type="molecule type" value="Genomic_DNA"/>
</dbReference>
<evidence type="ECO:0000313" key="2">
    <source>
        <dbReference type="Proteomes" id="UP001150217"/>
    </source>
</evidence>
<protein>
    <submittedName>
        <fullName evidence="1">Uncharacterized protein</fullName>
    </submittedName>
</protein>
<organism evidence="1 2">
    <name type="scientific">Lentinula lateritia</name>
    <dbReference type="NCBI Taxonomy" id="40482"/>
    <lineage>
        <taxon>Eukaryota</taxon>
        <taxon>Fungi</taxon>
        <taxon>Dikarya</taxon>
        <taxon>Basidiomycota</taxon>
        <taxon>Agaricomycotina</taxon>
        <taxon>Agaricomycetes</taxon>
        <taxon>Agaricomycetidae</taxon>
        <taxon>Agaricales</taxon>
        <taxon>Marasmiineae</taxon>
        <taxon>Omphalotaceae</taxon>
        <taxon>Lentinula</taxon>
    </lineage>
</organism>
<reference evidence="1" key="1">
    <citation type="submission" date="2022-08" db="EMBL/GenBank/DDBJ databases">
        <title>A Global Phylogenomic Analysis of the Shiitake Genus Lentinula.</title>
        <authorList>
            <consortium name="DOE Joint Genome Institute"/>
            <person name="Sierra-Patev S."/>
            <person name="Min B."/>
            <person name="Naranjo-Ortiz M."/>
            <person name="Looney B."/>
            <person name="Konkel Z."/>
            <person name="Slot J.C."/>
            <person name="Sakamoto Y."/>
            <person name="Steenwyk J.L."/>
            <person name="Rokas A."/>
            <person name="Carro J."/>
            <person name="Camarero S."/>
            <person name="Ferreira P."/>
            <person name="Molpeceres G."/>
            <person name="Ruiz-Duenas F.J."/>
            <person name="Serrano A."/>
            <person name="Henrissat B."/>
            <person name="Drula E."/>
            <person name="Hughes K.W."/>
            <person name="Mata J.L."/>
            <person name="Ishikawa N.K."/>
            <person name="Vargas-Isla R."/>
            <person name="Ushijima S."/>
            <person name="Smith C.A."/>
            <person name="Ahrendt S."/>
            <person name="Andreopoulos W."/>
            <person name="He G."/>
            <person name="Labutti K."/>
            <person name="Lipzen A."/>
            <person name="Ng V."/>
            <person name="Riley R."/>
            <person name="Sandor L."/>
            <person name="Barry K."/>
            <person name="Martinez A.T."/>
            <person name="Xiao Y."/>
            <person name="Gibbons J.G."/>
            <person name="Terashima K."/>
            <person name="Grigoriev I.V."/>
            <person name="Hibbett D.S."/>
        </authorList>
    </citation>
    <scope>NUCLEOTIDE SEQUENCE</scope>
    <source>
        <strain evidence="1">RHP3577 ss4</strain>
    </source>
</reference>
<dbReference type="Proteomes" id="UP001150217">
    <property type="component" value="Unassembled WGS sequence"/>
</dbReference>
<keyword evidence="2" id="KW-1185">Reference proteome</keyword>
<accession>A0ABQ8VGX3</accession>
<evidence type="ECO:0000313" key="1">
    <source>
        <dbReference type="EMBL" id="KAJ4494180.1"/>
    </source>
</evidence>
<comment type="caution">
    <text evidence="1">The sequence shown here is derived from an EMBL/GenBank/DDBJ whole genome shotgun (WGS) entry which is preliminary data.</text>
</comment>
<sequence length="61" mass="7193">MRKITNSQIRKIEEKKTGHVNPLFQFTVVVSVHRSEIKAFEALRKITNSKIRIEEEKKQVT</sequence>
<proteinExistence type="predicted"/>